<evidence type="ECO:0000256" key="3">
    <source>
        <dbReference type="ARBA" id="ARBA00022448"/>
    </source>
</evidence>
<keyword evidence="7" id="KW-0998">Cell outer membrane</keyword>
<reference evidence="10 11" key="1">
    <citation type="submission" date="2014-04" db="EMBL/GenBank/DDBJ databases">
        <title>Genome assembly of Hyalangium minutum DSM 14724.</title>
        <authorList>
            <person name="Sharma G."/>
            <person name="Subramanian S."/>
        </authorList>
    </citation>
    <scope>NUCLEOTIDE SEQUENCE [LARGE SCALE GENOMIC DNA]</scope>
    <source>
        <strain evidence="10 11">DSM 14724</strain>
    </source>
</reference>
<protein>
    <submittedName>
        <fullName evidence="10">Heavy metal RND efflux outer membrane protein, CzcC family protein</fullName>
    </submittedName>
</protein>
<sequence>MPSRPVLLLGFLATTALAEPQTAVPPPTQFQPKVEDPMLAPVPPASQQVERWEEALGLLKERNTDLGSAEANVDRAQGRWRQALSLLLPNARFSAGVAIDALHPDTPVLSSGAPISAGTGTGRQPTTPLGSGTVSLSQSVVDLSAWRGLSSAEASQRSAEASLQDVQRRLTLGLSRSLVAVVAAERAAELNRLGLRQALERAALVQRTLELGAATQLDLTRTRQDVEVARQSLIAGDEQLRRAREALGLSLGITEGVGVSPNFQLQGLVAQTQAGCAPLKSVDERPDLVAAHAQLESSRDSRRQASAGYLPTLGLTSNLLAYTTEPGPGRVSTWNIAAVLAVPIWEGGLRGGLVRERAGVERQAEATLERTRRDAQQEVARSRRGVEVAEALVKATAEARSLAEQTDQLTRRSFEIGRSTSLELVQSAAALRQAELALALREFELVQARLDAFLTEARCDW</sequence>
<keyword evidence="9" id="KW-0732">Signal</keyword>
<dbReference type="GO" id="GO:1990281">
    <property type="term" value="C:efflux pump complex"/>
    <property type="evidence" value="ECO:0007669"/>
    <property type="project" value="TreeGrafter"/>
</dbReference>
<comment type="subcellular location">
    <subcellularLocation>
        <location evidence="1">Cell outer membrane</location>
    </subcellularLocation>
</comment>
<evidence type="ECO:0000256" key="8">
    <source>
        <dbReference type="SAM" id="MobiDB-lite"/>
    </source>
</evidence>
<evidence type="ECO:0000256" key="2">
    <source>
        <dbReference type="ARBA" id="ARBA00007613"/>
    </source>
</evidence>
<dbReference type="SUPFAM" id="SSF56954">
    <property type="entry name" value="Outer membrane efflux proteins (OEP)"/>
    <property type="match status" value="1"/>
</dbReference>
<evidence type="ECO:0000256" key="1">
    <source>
        <dbReference type="ARBA" id="ARBA00004442"/>
    </source>
</evidence>
<feature type="chain" id="PRO_5001799442" evidence="9">
    <location>
        <begin position="19"/>
        <end position="461"/>
    </location>
</feature>
<keyword evidence="4" id="KW-1134">Transmembrane beta strand</keyword>
<keyword evidence="5" id="KW-0812">Transmembrane</keyword>
<proteinExistence type="inferred from homology"/>
<keyword evidence="6" id="KW-0472">Membrane</keyword>
<evidence type="ECO:0000256" key="9">
    <source>
        <dbReference type="SAM" id="SignalP"/>
    </source>
</evidence>
<dbReference type="InterPro" id="IPR051906">
    <property type="entry name" value="TolC-like"/>
</dbReference>
<keyword evidence="11" id="KW-1185">Reference proteome</keyword>
<dbReference type="Gene3D" id="1.20.1600.10">
    <property type="entry name" value="Outer membrane efflux proteins (OEP)"/>
    <property type="match status" value="1"/>
</dbReference>
<dbReference type="PANTHER" id="PTHR30026">
    <property type="entry name" value="OUTER MEMBRANE PROTEIN TOLC"/>
    <property type="match status" value="1"/>
</dbReference>
<dbReference type="Pfam" id="PF02321">
    <property type="entry name" value="OEP"/>
    <property type="match status" value="2"/>
</dbReference>
<accession>A0A085W6F7</accession>
<comment type="caution">
    <text evidence="10">The sequence shown here is derived from an EMBL/GenBank/DDBJ whole genome shotgun (WGS) entry which is preliminary data.</text>
</comment>
<dbReference type="PANTHER" id="PTHR30026:SF20">
    <property type="entry name" value="OUTER MEMBRANE PROTEIN TOLC"/>
    <property type="match status" value="1"/>
</dbReference>
<dbReference type="GO" id="GO:0015288">
    <property type="term" value="F:porin activity"/>
    <property type="evidence" value="ECO:0007669"/>
    <property type="project" value="TreeGrafter"/>
</dbReference>
<organism evidence="10 11">
    <name type="scientific">Hyalangium minutum</name>
    <dbReference type="NCBI Taxonomy" id="394096"/>
    <lineage>
        <taxon>Bacteria</taxon>
        <taxon>Pseudomonadati</taxon>
        <taxon>Myxococcota</taxon>
        <taxon>Myxococcia</taxon>
        <taxon>Myxococcales</taxon>
        <taxon>Cystobacterineae</taxon>
        <taxon>Archangiaceae</taxon>
        <taxon>Hyalangium</taxon>
    </lineage>
</organism>
<name>A0A085W6F7_9BACT</name>
<dbReference type="OrthoDB" id="5491134at2"/>
<evidence type="ECO:0000256" key="7">
    <source>
        <dbReference type="ARBA" id="ARBA00023237"/>
    </source>
</evidence>
<dbReference type="STRING" id="394096.DB31_2863"/>
<dbReference type="AlphaFoldDB" id="A0A085W6F7"/>
<dbReference type="RefSeq" id="WP_044196270.1">
    <property type="nucleotide sequence ID" value="NZ_JMCB01000018.1"/>
</dbReference>
<feature type="signal peptide" evidence="9">
    <location>
        <begin position="1"/>
        <end position="18"/>
    </location>
</feature>
<comment type="similarity">
    <text evidence="2">Belongs to the outer membrane factor (OMF) (TC 1.B.17) family.</text>
</comment>
<dbReference type="InterPro" id="IPR003423">
    <property type="entry name" value="OMP_efflux"/>
</dbReference>
<gene>
    <name evidence="10" type="ORF">DB31_2863</name>
</gene>
<dbReference type="EMBL" id="JMCB01000018">
    <property type="protein sequence ID" value="KFE63270.1"/>
    <property type="molecule type" value="Genomic_DNA"/>
</dbReference>
<evidence type="ECO:0000313" key="11">
    <source>
        <dbReference type="Proteomes" id="UP000028725"/>
    </source>
</evidence>
<evidence type="ECO:0000256" key="6">
    <source>
        <dbReference type="ARBA" id="ARBA00023136"/>
    </source>
</evidence>
<evidence type="ECO:0000313" key="10">
    <source>
        <dbReference type="EMBL" id="KFE63270.1"/>
    </source>
</evidence>
<feature type="region of interest" description="Disordered" evidence="8">
    <location>
        <begin position="22"/>
        <end position="46"/>
    </location>
</feature>
<evidence type="ECO:0000256" key="4">
    <source>
        <dbReference type="ARBA" id="ARBA00022452"/>
    </source>
</evidence>
<evidence type="ECO:0000256" key="5">
    <source>
        <dbReference type="ARBA" id="ARBA00022692"/>
    </source>
</evidence>
<dbReference type="GO" id="GO:0015562">
    <property type="term" value="F:efflux transmembrane transporter activity"/>
    <property type="evidence" value="ECO:0007669"/>
    <property type="project" value="InterPro"/>
</dbReference>
<keyword evidence="3" id="KW-0813">Transport</keyword>
<dbReference type="Proteomes" id="UP000028725">
    <property type="component" value="Unassembled WGS sequence"/>
</dbReference>
<dbReference type="PATRIC" id="fig|394096.3.peg.7190"/>
<dbReference type="GO" id="GO:0009279">
    <property type="term" value="C:cell outer membrane"/>
    <property type="evidence" value="ECO:0007669"/>
    <property type="project" value="UniProtKB-SubCell"/>
</dbReference>